<reference evidence="8" key="1">
    <citation type="submission" date="2020-11" db="EMBL/GenBank/DDBJ databases">
        <authorList>
            <consortium name="DOE Joint Genome Institute"/>
            <person name="Ahrendt S."/>
            <person name="Riley R."/>
            <person name="Andreopoulos W."/>
            <person name="Labutti K."/>
            <person name="Pangilinan J."/>
            <person name="Ruiz-Duenas F.J."/>
            <person name="Barrasa J.M."/>
            <person name="Sanchez-Garcia M."/>
            <person name="Camarero S."/>
            <person name="Miyauchi S."/>
            <person name="Serrano A."/>
            <person name="Linde D."/>
            <person name="Babiker R."/>
            <person name="Drula E."/>
            <person name="Ayuso-Fernandez I."/>
            <person name="Pacheco R."/>
            <person name="Padilla G."/>
            <person name="Ferreira P."/>
            <person name="Barriuso J."/>
            <person name="Kellner H."/>
            <person name="Castanera R."/>
            <person name="Alfaro M."/>
            <person name="Ramirez L."/>
            <person name="Pisabarro A.G."/>
            <person name="Kuo A."/>
            <person name="Tritt A."/>
            <person name="Lipzen A."/>
            <person name="He G."/>
            <person name="Yan M."/>
            <person name="Ng V."/>
            <person name="Cullen D."/>
            <person name="Martin F."/>
            <person name="Rosso M.-N."/>
            <person name="Henrissat B."/>
            <person name="Hibbett D."/>
            <person name="Martinez A.T."/>
            <person name="Grigoriev I.V."/>
        </authorList>
    </citation>
    <scope>NUCLEOTIDE SEQUENCE</scope>
    <source>
        <strain evidence="8">CBS 247.69</strain>
    </source>
</reference>
<dbReference type="InterPro" id="IPR023209">
    <property type="entry name" value="DAO"/>
</dbReference>
<feature type="binding site" evidence="6">
    <location>
        <position position="353"/>
    </location>
    <ligand>
        <name>D-dopa</name>
        <dbReference type="ChEBI" id="CHEBI:149689"/>
    </ligand>
</feature>
<dbReference type="PANTHER" id="PTHR11530:SF25">
    <property type="entry name" value="FAD DEPENDENT OXIDOREDUCTASE DOMAIN-CONTAINING PROTEIN"/>
    <property type="match status" value="1"/>
</dbReference>
<proteinExistence type="inferred from homology"/>
<keyword evidence="4 6" id="KW-0274">FAD</keyword>
<keyword evidence="3" id="KW-0285">Flavoprotein</keyword>
<dbReference type="Pfam" id="PF01266">
    <property type="entry name" value="DAO"/>
    <property type="match status" value="1"/>
</dbReference>
<comment type="caution">
    <text evidence="8">The sequence shown here is derived from an EMBL/GenBank/DDBJ whole genome shotgun (WGS) entry which is preliminary data.</text>
</comment>
<name>A0A9P5YDF5_9AGAR</name>
<feature type="domain" description="FAD dependent oxidoreductase" evidence="7">
    <location>
        <begin position="35"/>
        <end position="395"/>
    </location>
</feature>
<evidence type="ECO:0000313" key="9">
    <source>
        <dbReference type="Proteomes" id="UP000807353"/>
    </source>
</evidence>
<evidence type="ECO:0000256" key="5">
    <source>
        <dbReference type="ARBA" id="ARBA00023002"/>
    </source>
</evidence>
<dbReference type="Proteomes" id="UP000807353">
    <property type="component" value="Unassembled WGS sequence"/>
</dbReference>
<dbReference type="GO" id="GO:0071949">
    <property type="term" value="F:FAD binding"/>
    <property type="evidence" value="ECO:0007669"/>
    <property type="project" value="InterPro"/>
</dbReference>
<dbReference type="GO" id="GO:0005737">
    <property type="term" value="C:cytoplasm"/>
    <property type="evidence" value="ECO:0007669"/>
    <property type="project" value="TreeGrafter"/>
</dbReference>
<gene>
    <name evidence="8" type="ORF">BDZ94DRAFT_1157460</name>
</gene>
<dbReference type="Gene3D" id="3.40.50.720">
    <property type="entry name" value="NAD(P)-binding Rossmann-like Domain"/>
    <property type="match status" value="1"/>
</dbReference>
<feature type="binding site" evidence="6">
    <location>
        <begin position="74"/>
        <end position="75"/>
    </location>
    <ligand>
        <name>FAD</name>
        <dbReference type="ChEBI" id="CHEBI:57692"/>
    </ligand>
</feature>
<feature type="binding site" evidence="6">
    <location>
        <begin position="384"/>
        <end position="389"/>
    </location>
    <ligand>
        <name>FAD</name>
        <dbReference type="ChEBI" id="CHEBI:57692"/>
    </ligand>
</feature>
<dbReference type="SUPFAM" id="SSF51971">
    <property type="entry name" value="Nucleotide-binding domain"/>
    <property type="match status" value="1"/>
</dbReference>
<dbReference type="AlphaFoldDB" id="A0A9P5YDF5"/>
<dbReference type="OrthoDB" id="2015447at2759"/>
<evidence type="ECO:0000256" key="6">
    <source>
        <dbReference type="PIRSR" id="PIRSR000189-1"/>
    </source>
</evidence>
<comment type="cofactor">
    <cofactor evidence="1 6">
        <name>FAD</name>
        <dbReference type="ChEBI" id="CHEBI:57692"/>
    </cofactor>
</comment>
<feature type="binding site" evidence="6">
    <location>
        <position position="385"/>
    </location>
    <ligand>
        <name>D-dopa</name>
        <dbReference type="ChEBI" id="CHEBI:149689"/>
    </ligand>
</feature>
<evidence type="ECO:0000313" key="8">
    <source>
        <dbReference type="EMBL" id="KAF9466828.1"/>
    </source>
</evidence>
<keyword evidence="9" id="KW-1185">Reference proteome</keyword>
<comment type="similarity">
    <text evidence="2">Belongs to the DAMOX/DASOX family.</text>
</comment>
<evidence type="ECO:0000256" key="2">
    <source>
        <dbReference type="ARBA" id="ARBA00006730"/>
    </source>
</evidence>
<keyword evidence="5" id="KW-0560">Oxidoreductase</keyword>
<evidence type="ECO:0000256" key="3">
    <source>
        <dbReference type="ARBA" id="ARBA00022630"/>
    </source>
</evidence>
<dbReference type="GO" id="GO:0019478">
    <property type="term" value="P:D-amino acid catabolic process"/>
    <property type="evidence" value="ECO:0007669"/>
    <property type="project" value="TreeGrafter"/>
</dbReference>
<sequence length="419" mass="46495">MSSAPVDFHLRLSGKELIFQEGPVYRRNNFRSIKKVLVIGGGVTGLTTAWALLDAGYHVTVVSEKWASIPDRITSQIAGALWEWPPAVCGQHRNVVSLEKSKRWCMTTYRAFDELMRTLPAEEHGVRMRMANFFFSKPLEEIPSQLCKMNEIKAASDVQGFKRDKTLITAHAVNQDAGVVDSYQHLAPVVDTDQYMMWLRSTVASKGARFVTKRIHGDLLEEEDRLRLEYGVDIIVDAAALGAAELAVDPKVYPLRGALIRVVNDGSRFPVVKEALCVSHDDTAAEDMEDIVFIVPRNDNVLILGGLAQPDVNTLDLTLDSPEIVRMRKRCNDFVPGLENAKYDETPFVQGLRPLTDEGVRVEREPRWKKDGTASRVIHTYGHGGSGFTLSFGCAGDVLTMLRGLEVEIANSGAVKSNL</sequence>
<evidence type="ECO:0000259" key="7">
    <source>
        <dbReference type="Pfam" id="PF01266"/>
    </source>
</evidence>
<dbReference type="Gene3D" id="3.30.9.10">
    <property type="entry name" value="D-Amino Acid Oxidase, subunit A, domain 2"/>
    <property type="match status" value="1"/>
</dbReference>
<dbReference type="PANTHER" id="PTHR11530">
    <property type="entry name" value="D-AMINO ACID OXIDASE"/>
    <property type="match status" value="1"/>
</dbReference>
<organism evidence="8 9">
    <name type="scientific">Collybia nuda</name>
    <dbReference type="NCBI Taxonomy" id="64659"/>
    <lineage>
        <taxon>Eukaryota</taxon>
        <taxon>Fungi</taxon>
        <taxon>Dikarya</taxon>
        <taxon>Basidiomycota</taxon>
        <taxon>Agaricomycotina</taxon>
        <taxon>Agaricomycetes</taxon>
        <taxon>Agaricomycetidae</taxon>
        <taxon>Agaricales</taxon>
        <taxon>Tricholomatineae</taxon>
        <taxon>Clitocybaceae</taxon>
        <taxon>Collybia</taxon>
    </lineage>
</organism>
<dbReference type="SUPFAM" id="SSF54373">
    <property type="entry name" value="FAD-linked reductases, C-terminal domain"/>
    <property type="match status" value="1"/>
</dbReference>
<dbReference type="GO" id="GO:0003884">
    <property type="term" value="F:D-amino-acid oxidase activity"/>
    <property type="evidence" value="ECO:0007669"/>
    <property type="project" value="InterPro"/>
</dbReference>
<dbReference type="PIRSF" id="PIRSF000189">
    <property type="entry name" value="D-aa_oxidase"/>
    <property type="match status" value="1"/>
</dbReference>
<evidence type="ECO:0000256" key="1">
    <source>
        <dbReference type="ARBA" id="ARBA00001974"/>
    </source>
</evidence>
<evidence type="ECO:0000256" key="4">
    <source>
        <dbReference type="ARBA" id="ARBA00022827"/>
    </source>
</evidence>
<protein>
    <submittedName>
        <fullName evidence="8">FAD dependent oxidoreductase</fullName>
    </submittedName>
</protein>
<dbReference type="EMBL" id="MU150240">
    <property type="protein sequence ID" value="KAF9466828.1"/>
    <property type="molecule type" value="Genomic_DNA"/>
</dbReference>
<accession>A0A9P5YDF5</accession>
<dbReference type="InterPro" id="IPR006076">
    <property type="entry name" value="FAD-dep_OxRdtase"/>
</dbReference>